<dbReference type="AlphaFoldDB" id="V5XGH4"/>
<name>V5XGH4_MYCNE</name>
<dbReference type="Proteomes" id="UP000018763">
    <property type="component" value="Chromosome"/>
</dbReference>
<keyword evidence="3" id="KW-1133">Transmembrane helix</keyword>
<dbReference type="SUPFAM" id="SSF141571">
    <property type="entry name" value="Pentapeptide repeat-like"/>
    <property type="match status" value="1"/>
</dbReference>
<evidence type="ECO:0000313" key="5">
    <source>
        <dbReference type="Proteomes" id="UP000018763"/>
    </source>
</evidence>
<keyword evidence="3" id="KW-0472">Membrane</keyword>
<dbReference type="Pfam" id="PF00805">
    <property type="entry name" value="Pentapeptide"/>
    <property type="match status" value="1"/>
</dbReference>
<feature type="region of interest" description="Disordered" evidence="2">
    <location>
        <begin position="83"/>
        <end position="114"/>
    </location>
</feature>
<organism evidence="4 5">
    <name type="scientific">Mycolicibacterium neoaurum VKM Ac-1815D</name>
    <dbReference type="NCBI Taxonomy" id="700508"/>
    <lineage>
        <taxon>Bacteria</taxon>
        <taxon>Bacillati</taxon>
        <taxon>Actinomycetota</taxon>
        <taxon>Actinomycetes</taxon>
        <taxon>Mycobacteriales</taxon>
        <taxon>Mycobacteriaceae</taxon>
        <taxon>Mycolicibacterium</taxon>
    </lineage>
</organism>
<reference evidence="4 5" key="1">
    <citation type="journal article" date="2014" name="Genome Announc.">
        <title>Complete Genome Sequence of Sterol-Transforming Mycobacterium neoaurum Strain VKM Ac-1815D.</title>
        <authorList>
            <person name="Shtratnikova V.Y."/>
            <person name="Bragin E.Y."/>
            <person name="Dovbnya D.V."/>
            <person name="Pekov Y.A."/>
            <person name="Schelkunov M.I."/>
            <person name="Strizhov N."/>
            <person name="Ivashina T.V."/>
            <person name="Ashapkin V.V."/>
            <person name="Donova M.V."/>
        </authorList>
    </citation>
    <scope>NUCLEOTIDE SEQUENCE [LARGE SCALE GENOMIC DNA]</scope>
    <source>
        <strain evidence="4 5">VKM Ac-1815D</strain>
    </source>
</reference>
<dbReference type="HOGENOM" id="CLU_791845_0_0_11"/>
<dbReference type="PANTHER" id="PTHR47485">
    <property type="entry name" value="THYLAKOID LUMENAL 17.4 KDA PROTEIN, CHLOROPLASTIC"/>
    <property type="match status" value="1"/>
</dbReference>
<feature type="transmembrane region" description="Helical" evidence="3">
    <location>
        <begin position="21"/>
        <end position="43"/>
    </location>
</feature>
<dbReference type="KEGG" id="mne:D174_22235"/>
<dbReference type="SMR" id="V5XGH4"/>
<dbReference type="EMBL" id="CP006936">
    <property type="protein sequence ID" value="AHC27097.1"/>
    <property type="molecule type" value="Genomic_DNA"/>
</dbReference>
<accession>V5XGH4</accession>
<feature type="transmembrane region" description="Helical" evidence="3">
    <location>
        <begin position="55"/>
        <end position="74"/>
    </location>
</feature>
<evidence type="ECO:0008006" key="6">
    <source>
        <dbReference type="Google" id="ProtNLM"/>
    </source>
</evidence>
<dbReference type="GeneID" id="43452163"/>
<keyword evidence="1" id="KW-0677">Repeat</keyword>
<evidence type="ECO:0000256" key="2">
    <source>
        <dbReference type="SAM" id="MobiDB-lite"/>
    </source>
</evidence>
<dbReference type="InterPro" id="IPR001646">
    <property type="entry name" value="5peptide_repeat"/>
</dbReference>
<dbReference type="PANTHER" id="PTHR47485:SF1">
    <property type="entry name" value="THYLAKOID LUMENAL 17.4 KDA PROTEIN, CHLOROPLASTIC"/>
    <property type="match status" value="1"/>
</dbReference>
<keyword evidence="3" id="KW-0812">Transmembrane</keyword>
<proteinExistence type="predicted"/>
<sequence>MGEIEPGKTNKPERFDPLLKAAMWSVGAGVTVLAVLAVLASTIPWDGFWRGAGQPYATTLAALAAISAAAIALHNSRTQLEELREQRKQDQTRYEEQRDRDQKRYEEQRDQDQDRWFDQRRRDDIRELRRRFAEATQQLADDRPTVRRSGVYSMMALVQDWRDLGQAAEARVCLGVLGAYVATPNPTYSEEQGVHRPEAGSDGPIRALIVSVFCEDGAPECVGEFDSCNLLEYADLRAVEFLGITFNNVMSLSGAKLNGADFIGATLPDRMDFSYAKLDYAWLPSVNLRHADFGGASLRSAHFDRAQLHDADFRFSMLDETSFEEVTYNKGTSWPDGFSPPETAVLSTKV</sequence>
<gene>
    <name evidence="4" type="ORF">D174_22235</name>
</gene>
<dbReference type="Gene3D" id="2.160.20.80">
    <property type="entry name" value="E3 ubiquitin-protein ligase SopA"/>
    <property type="match status" value="1"/>
</dbReference>
<dbReference type="RefSeq" id="WP_019511936.1">
    <property type="nucleotide sequence ID" value="NC_023036.2"/>
</dbReference>
<evidence type="ECO:0000256" key="1">
    <source>
        <dbReference type="ARBA" id="ARBA00022737"/>
    </source>
</evidence>
<keyword evidence="5" id="KW-1185">Reference proteome</keyword>
<dbReference type="eggNOG" id="COG1357">
    <property type="taxonomic scope" value="Bacteria"/>
</dbReference>
<evidence type="ECO:0000313" key="4">
    <source>
        <dbReference type="EMBL" id="AHC27097.1"/>
    </source>
</evidence>
<evidence type="ECO:0000256" key="3">
    <source>
        <dbReference type="SAM" id="Phobius"/>
    </source>
</evidence>
<protein>
    <recommendedName>
        <fullName evidence="6">Pentapeptide repeat-containing protein</fullName>
    </recommendedName>
</protein>